<comment type="caution">
    <text evidence="4">The sequence shown here is derived from an EMBL/GenBank/DDBJ whole genome shotgun (WGS) entry which is preliminary data.</text>
</comment>
<evidence type="ECO:0000313" key="4">
    <source>
        <dbReference type="EMBL" id="PSJ64291.1"/>
    </source>
</evidence>
<dbReference type="GO" id="GO:0016740">
    <property type="term" value="F:transferase activity"/>
    <property type="evidence" value="ECO:0007669"/>
    <property type="project" value="UniProtKB-KW"/>
</dbReference>
<protein>
    <recommendedName>
        <fullName evidence="2">Indoleacetamide hydrolase</fullName>
    </recommendedName>
</protein>
<reference evidence="4 5" key="1">
    <citation type="submission" date="2018-03" db="EMBL/GenBank/DDBJ databases">
        <title>The draft genome of Mesorhizobium sp. 6GN-30.</title>
        <authorList>
            <person name="Liu L."/>
            <person name="Li L."/>
            <person name="Wang T."/>
            <person name="Zhang X."/>
            <person name="Liang L."/>
        </authorList>
    </citation>
    <scope>NUCLEOTIDE SEQUENCE [LARGE SCALE GENOMIC DNA]</scope>
    <source>
        <strain evidence="4 5">6GN30</strain>
    </source>
</reference>
<dbReference type="PANTHER" id="PTHR11895:SF176">
    <property type="entry name" value="AMIDASE AMID-RELATED"/>
    <property type="match status" value="1"/>
</dbReference>
<dbReference type="OrthoDB" id="9777859at2"/>
<dbReference type="AlphaFoldDB" id="A0A2P7SPD9"/>
<gene>
    <name evidence="4" type="ORF">C7I84_04860</name>
</gene>
<dbReference type="InterPro" id="IPR020556">
    <property type="entry name" value="Amidase_CS"/>
</dbReference>
<dbReference type="InterPro" id="IPR023631">
    <property type="entry name" value="Amidase_dom"/>
</dbReference>
<keyword evidence="5" id="KW-1185">Reference proteome</keyword>
<feature type="domain" description="Amidase" evidence="3">
    <location>
        <begin position="29"/>
        <end position="445"/>
    </location>
</feature>
<sequence length="463" mass="48937">MNLTAELHFSDLTDVAALLRDGDIRARDLAEACLSRIAAMDGRCNAYITVLADRALAAAQAADRARAAGRLLGPLHGVPIAVKDILDIAGAPTTAGMPMRRDHVATEDATVVRRLDEAGAVILGKLNVAEGVYGEYLEPYGAPINPWNADRWAGASSGGSAVATAAGLCFGSIASDTGGSIRLPSAANGVTGLRPTWGRVSRHGAFELAGDLDAIGPMARSAADVACLLQVIAGVDTLDPTSLIEPVPDFSAQPPELAGVVVGVDPSWMSDRVEQPVVRAVEAALVTFRSLGATVREISLPPAEQVIWDWFEICAAQAALAHEATYPSLAGRYSRSLAALLDLGLGLKAVDLQRVQKRRAIFAGQLQRTLRTVDFVAMPAIAFAIPTRQRMLTIDDDTIYGIHRFTCPFAMSGNPTITFPGGFEADGMPLSVQLVAPRLAEAVLLSAARAFQSVTDHHRRRPL</sequence>
<organism evidence="4 5">
    <name type="scientific">Kumtagia ephedrae</name>
    <dbReference type="NCBI Taxonomy" id="2116701"/>
    <lineage>
        <taxon>Bacteria</taxon>
        <taxon>Pseudomonadati</taxon>
        <taxon>Pseudomonadota</taxon>
        <taxon>Alphaproteobacteria</taxon>
        <taxon>Hyphomicrobiales</taxon>
        <taxon>Phyllobacteriaceae</taxon>
        <taxon>Kumtagia</taxon>
    </lineage>
</organism>
<accession>A0A2P7SPD9</accession>
<dbReference type="Gene3D" id="3.90.1300.10">
    <property type="entry name" value="Amidase signature (AS) domain"/>
    <property type="match status" value="1"/>
</dbReference>
<evidence type="ECO:0000256" key="1">
    <source>
        <dbReference type="ARBA" id="ARBA00003871"/>
    </source>
</evidence>
<evidence type="ECO:0000259" key="3">
    <source>
        <dbReference type="Pfam" id="PF01425"/>
    </source>
</evidence>
<dbReference type="InterPro" id="IPR036928">
    <property type="entry name" value="AS_sf"/>
</dbReference>
<dbReference type="RefSeq" id="WP_106771035.1">
    <property type="nucleotide sequence ID" value="NZ_PXYK01000004.1"/>
</dbReference>
<evidence type="ECO:0000256" key="2">
    <source>
        <dbReference type="ARBA" id="ARBA00021874"/>
    </source>
</evidence>
<dbReference type="EMBL" id="PXYK01000004">
    <property type="protein sequence ID" value="PSJ64291.1"/>
    <property type="molecule type" value="Genomic_DNA"/>
</dbReference>
<dbReference type="Pfam" id="PF01425">
    <property type="entry name" value="Amidase"/>
    <property type="match status" value="1"/>
</dbReference>
<dbReference type="PANTHER" id="PTHR11895">
    <property type="entry name" value="TRANSAMIDASE"/>
    <property type="match status" value="1"/>
</dbReference>
<dbReference type="Proteomes" id="UP000241229">
    <property type="component" value="Unassembled WGS sequence"/>
</dbReference>
<keyword evidence="4" id="KW-0808">Transferase</keyword>
<comment type="function">
    <text evidence="1">Hydrolyzes indole-3-acetamide (IAM) into indole-3-acetic acid (IAA).</text>
</comment>
<proteinExistence type="predicted"/>
<dbReference type="PROSITE" id="PS00571">
    <property type="entry name" value="AMIDASES"/>
    <property type="match status" value="1"/>
</dbReference>
<dbReference type="SUPFAM" id="SSF75304">
    <property type="entry name" value="Amidase signature (AS) enzymes"/>
    <property type="match status" value="1"/>
</dbReference>
<dbReference type="InterPro" id="IPR000120">
    <property type="entry name" value="Amidase"/>
</dbReference>
<name>A0A2P7SPD9_9HYPH</name>
<evidence type="ECO:0000313" key="5">
    <source>
        <dbReference type="Proteomes" id="UP000241229"/>
    </source>
</evidence>